<dbReference type="EMBL" id="HQ633071">
    <property type="protein sequence ID" value="AGH31730.1"/>
    <property type="molecule type" value="Genomic_DNA"/>
</dbReference>
<organism evidence="2 3">
    <name type="scientific">Synechococcus phage S-SKS1</name>
    <dbReference type="NCBI Taxonomy" id="754042"/>
    <lineage>
        <taxon>Viruses</taxon>
        <taxon>Duplodnaviria</taxon>
        <taxon>Heunggongvirae</taxon>
        <taxon>Uroviricota</taxon>
        <taxon>Caudoviricetes</taxon>
        <taxon>Llyrvirus</taxon>
        <taxon>Llyrvirus SSKS1</taxon>
    </lineage>
</organism>
<accession>M4QPZ3</accession>
<evidence type="ECO:0000313" key="2">
    <source>
        <dbReference type="EMBL" id="AGH31730.1"/>
    </source>
</evidence>
<protein>
    <submittedName>
        <fullName evidence="2">Uncharacterized protein</fullName>
    </submittedName>
</protein>
<dbReference type="KEGG" id="vg:15011135"/>
<dbReference type="GeneID" id="15011135"/>
<evidence type="ECO:0000256" key="1">
    <source>
        <dbReference type="SAM" id="MobiDB-lite"/>
    </source>
</evidence>
<gene>
    <name evidence="2" type="ORF">SWZG_00224</name>
</gene>
<proteinExistence type="predicted"/>
<name>M4QPZ3_9CAUD</name>
<sequence length="82" mass="9838">MPAKKNTTTRKVKAKSSTKTLKKKKLTPEEMHPFKAFPYRLEYRDGNEDRICHFDCNEHREAHIKRYKLRKNKYTINDLTVA</sequence>
<dbReference type="Proteomes" id="UP000201252">
    <property type="component" value="Segment"/>
</dbReference>
<feature type="compositionally biased region" description="Basic residues" evidence="1">
    <location>
        <begin position="7"/>
        <end position="25"/>
    </location>
</feature>
<dbReference type="RefSeq" id="YP_007674582.1">
    <property type="nucleotide sequence ID" value="NC_020851.1"/>
</dbReference>
<evidence type="ECO:0000313" key="3">
    <source>
        <dbReference type="Proteomes" id="UP000201252"/>
    </source>
</evidence>
<reference evidence="2 3" key="1">
    <citation type="submission" date="2010-10" db="EMBL/GenBank/DDBJ databases">
        <title>The Genome Sequence of Synechococcus phage S-SKS1.</title>
        <authorList>
            <consortium name="The Broad Institute Genome Sequencing Platform"/>
            <person name="Henn M.R."/>
            <person name="Clokie M."/>
            <person name="Levin J."/>
            <person name="Malboeuf C."/>
            <person name="Casali M."/>
            <person name="Russ C."/>
            <person name="Lennon N."/>
            <person name="Chapman S.B."/>
            <person name="Erlich R."/>
            <person name="Young S.K."/>
            <person name="Yandava C."/>
            <person name="Zeng Q."/>
            <person name="Alvarado L."/>
            <person name="Anderson S."/>
            <person name="Berlin A."/>
            <person name="Chen Z."/>
            <person name="Freedman E."/>
            <person name="Gellesch M."/>
            <person name="Goldberg J."/>
            <person name="Green L."/>
            <person name="Griggs A."/>
            <person name="Gujja S."/>
            <person name="Heilman E.R."/>
            <person name="Heiman D."/>
            <person name="Hollinger A."/>
            <person name="Howarth C."/>
            <person name="Larson L."/>
            <person name="Mehta T."/>
            <person name="Pearson M."/>
            <person name="Roberts A."/>
            <person name="Ryan E."/>
            <person name="Saif S."/>
            <person name="Shea T."/>
            <person name="Shenoy N."/>
            <person name="Sisk P."/>
            <person name="Stolte C."/>
            <person name="Sykes S."/>
            <person name="White J."/>
            <person name="Haas B."/>
            <person name="Nusbaum C."/>
            <person name="Birren B."/>
        </authorList>
    </citation>
    <scope>NUCLEOTIDE SEQUENCE [LARGE SCALE GENOMIC DNA]</scope>
</reference>
<keyword evidence="3" id="KW-1185">Reference proteome</keyword>
<feature type="region of interest" description="Disordered" evidence="1">
    <location>
        <begin position="1"/>
        <end position="27"/>
    </location>
</feature>